<accession>A0A6C0B104</accession>
<dbReference type="EMBL" id="MN739041">
    <property type="protein sequence ID" value="QHS85143.1"/>
    <property type="molecule type" value="Genomic_DNA"/>
</dbReference>
<keyword evidence="1" id="KW-0472">Membrane</keyword>
<keyword evidence="1" id="KW-0812">Transmembrane</keyword>
<organism evidence="2">
    <name type="scientific">viral metagenome</name>
    <dbReference type="NCBI Taxonomy" id="1070528"/>
    <lineage>
        <taxon>unclassified sequences</taxon>
        <taxon>metagenomes</taxon>
        <taxon>organismal metagenomes</taxon>
    </lineage>
</organism>
<evidence type="ECO:0000256" key="1">
    <source>
        <dbReference type="SAM" id="Phobius"/>
    </source>
</evidence>
<proteinExistence type="predicted"/>
<sequence length="123" mass="13873">MISFLLEEGVITVGTLSGIFTTALLNSLKTNIIDPSINTLVPPHKLDALPQQPSINKSDETKSGFSDLFPLPIGTNTNTTNIIRWQTFLKDVITWIIIMFFLYIFWKKVLHPAKLNKMKVNLS</sequence>
<evidence type="ECO:0000313" key="2">
    <source>
        <dbReference type="EMBL" id="QHS85143.1"/>
    </source>
</evidence>
<feature type="transmembrane region" description="Helical" evidence="1">
    <location>
        <begin position="92"/>
        <end position="110"/>
    </location>
</feature>
<name>A0A6C0B104_9ZZZZ</name>
<dbReference type="Gene3D" id="1.10.1200.120">
    <property type="entry name" value="Large-conductance mechanosensitive channel, MscL, domain 1"/>
    <property type="match status" value="1"/>
</dbReference>
<dbReference type="AlphaFoldDB" id="A0A6C0B104"/>
<protein>
    <submittedName>
        <fullName evidence="2">Uncharacterized protein</fullName>
    </submittedName>
</protein>
<keyword evidence="1" id="KW-1133">Transmembrane helix</keyword>
<dbReference type="SUPFAM" id="SSF81330">
    <property type="entry name" value="Gated mechanosensitive channel"/>
    <property type="match status" value="1"/>
</dbReference>
<dbReference type="InterPro" id="IPR036019">
    <property type="entry name" value="MscL_channel"/>
</dbReference>
<reference evidence="2" key="1">
    <citation type="journal article" date="2020" name="Nature">
        <title>Giant virus diversity and host interactions through global metagenomics.</title>
        <authorList>
            <person name="Schulz F."/>
            <person name="Roux S."/>
            <person name="Paez-Espino D."/>
            <person name="Jungbluth S."/>
            <person name="Walsh D.A."/>
            <person name="Denef V.J."/>
            <person name="McMahon K.D."/>
            <person name="Konstantinidis K.T."/>
            <person name="Eloe-Fadrosh E.A."/>
            <person name="Kyrpides N.C."/>
            <person name="Woyke T."/>
        </authorList>
    </citation>
    <scope>NUCLEOTIDE SEQUENCE</scope>
    <source>
        <strain evidence="2">GVMAG-M-3300009182-67</strain>
    </source>
</reference>